<feature type="transmembrane region" description="Helical" evidence="24">
    <location>
        <begin position="102"/>
        <end position="122"/>
    </location>
</feature>
<feature type="transmembrane region" description="Helical" evidence="24">
    <location>
        <begin position="128"/>
        <end position="146"/>
    </location>
</feature>
<evidence type="ECO:0000256" key="22">
    <source>
        <dbReference type="ARBA" id="ARBA00032743"/>
    </source>
</evidence>
<evidence type="ECO:0000313" key="25">
    <source>
        <dbReference type="EMBL" id="TMQ55608.1"/>
    </source>
</evidence>
<evidence type="ECO:0000256" key="24">
    <source>
        <dbReference type="SAM" id="Phobius"/>
    </source>
</evidence>
<sequence length="327" mass="35030">MSCGPISGGSTYSRRSMTSNEEAVALAELAESREEGLGVGSTPAKDASLFLRVASAIVFLPLLVLMARIGGLVYLGFTLIMIGLALREFYQMMASKGLAPHWKSGFSAALLFPVGIYVRLRTHRTEEWHLAGLFTVLLVAMLLAELRRGASKQTLVNASSTVLGVLYIGWLGAHVCALRELPWSLGLPYSLGMSFALLPFFLAWTCDTAAYAVGRVWGRHRLAPGVSPQKSVEGAVGGLLAAIAAGAVARVWFAPYLSWPSALVLGGLVGVFAQLGDLVESLLKRDAEAKESSSLIPGHGGVLDRFDSLLFAAPLVYYYLVWQVLGR</sequence>
<evidence type="ECO:0000256" key="16">
    <source>
        <dbReference type="ARBA" id="ARBA00023209"/>
    </source>
</evidence>
<protein>
    <recommendedName>
        <fullName evidence="7">Phosphatidate cytidylyltransferase</fullName>
        <ecNumber evidence="6">2.7.7.41</ecNumber>
    </recommendedName>
    <alternativeName>
        <fullName evidence="20">CDP-DAG synthase</fullName>
    </alternativeName>
    <alternativeName>
        <fullName evidence="22">CDP-DG synthase</fullName>
    </alternativeName>
    <alternativeName>
        <fullName evidence="18">CDP-diacylglycerol synthase</fullName>
    </alternativeName>
    <alternativeName>
        <fullName evidence="21">CDP-diglyceride pyrophosphorylase</fullName>
    </alternativeName>
    <alternativeName>
        <fullName evidence="23">CDP-diglyceride synthase</fullName>
    </alternativeName>
    <alternativeName>
        <fullName evidence="19">CTP:phosphatidate cytidylyltransferase</fullName>
    </alternativeName>
</protein>
<dbReference type="PANTHER" id="PTHR46382:SF1">
    <property type="entry name" value="PHOSPHATIDATE CYTIDYLYLTRANSFERASE"/>
    <property type="match status" value="1"/>
</dbReference>
<evidence type="ECO:0000256" key="2">
    <source>
        <dbReference type="ARBA" id="ARBA00004651"/>
    </source>
</evidence>
<dbReference type="GO" id="GO:0004605">
    <property type="term" value="F:phosphatidate cytidylyltransferase activity"/>
    <property type="evidence" value="ECO:0007669"/>
    <property type="project" value="UniProtKB-EC"/>
</dbReference>
<dbReference type="GO" id="GO:0005886">
    <property type="term" value="C:plasma membrane"/>
    <property type="evidence" value="ECO:0007669"/>
    <property type="project" value="UniProtKB-SubCell"/>
</dbReference>
<dbReference type="AlphaFoldDB" id="A0A538TD15"/>
<comment type="pathway">
    <text evidence="4">Lipid metabolism.</text>
</comment>
<dbReference type="Proteomes" id="UP000319829">
    <property type="component" value="Unassembled WGS sequence"/>
</dbReference>
<comment type="pathway">
    <text evidence="3">Phospholipid metabolism; CDP-diacylglycerol biosynthesis; CDP-diacylglycerol from sn-glycerol 3-phosphate: step 3/3.</text>
</comment>
<keyword evidence="10 26" id="KW-0808">Transferase</keyword>
<proteinExistence type="inferred from homology"/>
<evidence type="ECO:0000313" key="28">
    <source>
        <dbReference type="Proteomes" id="UP000319829"/>
    </source>
</evidence>
<comment type="catalytic activity">
    <reaction evidence="1">
        <text>a 1,2-diacyl-sn-glycero-3-phosphate + CTP + H(+) = a CDP-1,2-diacyl-sn-glycerol + diphosphate</text>
        <dbReference type="Rhea" id="RHEA:16229"/>
        <dbReference type="ChEBI" id="CHEBI:15378"/>
        <dbReference type="ChEBI" id="CHEBI:33019"/>
        <dbReference type="ChEBI" id="CHEBI:37563"/>
        <dbReference type="ChEBI" id="CHEBI:58332"/>
        <dbReference type="ChEBI" id="CHEBI:58608"/>
        <dbReference type="EC" id="2.7.7.41"/>
    </reaction>
</comment>
<evidence type="ECO:0000256" key="13">
    <source>
        <dbReference type="ARBA" id="ARBA00022989"/>
    </source>
</evidence>
<evidence type="ECO:0000256" key="6">
    <source>
        <dbReference type="ARBA" id="ARBA00012487"/>
    </source>
</evidence>
<organism evidence="26 27">
    <name type="scientific">Eiseniibacteriota bacterium</name>
    <dbReference type="NCBI Taxonomy" id="2212470"/>
    <lineage>
        <taxon>Bacteria</taxon>
        <taxon>Candidatus Eiseniibacteriota</taxon>
    </lineage>
</organism>
<evidence type="ECO:0000256" key="8">
    <source>
        <dbReference type="ARBA" id="ARBA00022475"/>
    </source>
</evidence>
<keyword evidence="11 24" id="KW-0812">Transmembrane</keyword>
<evidence type="ECO:0000256" key="3">
    <source>
        <dbReference type="ARBA" id="ARBA00005119"/>
    </source>
</evidence>
<gene>
    <name evidence="25" type="ORF">E6K74_02730</name>
    <name evidence="26" type="ORF">E6K77_09990</name>
</gene>
<keyword evidence="15 24" id="KW-0472">Membrane</keyword>
<evidence type="ECO:0000313" key="27">
    <source>
        <dbReference type="Proteomes" id="UP000317366"/>
    </source>
</evidence>
<keyword evidence="14" id="KW-0443">Lipid metabolism</keyword>
<dbReference type="Pfam" id="PF01148">
    <property type="entry name" value="CTP_transf_1"/>
    <property type="match status" value="1"/>
</dbReference>
<comment type="subcellular location">
    <subcellularLocation>
        <location evidence="2">Cell membrane</location>
        <topology evidence="2">Multi-pass membrane protein</topology>
    </subcellularLocation>
</comment>
<evidence type="ECO:0000256" key="9">
    <source>
        <dbReference type="ARBA" id="ARBA00022516"/>
    </source>
</evidence>
<evidence type="ECO:0000256" key="14">
    <source>
        <dbReference type="ARBA" id="ARBA00023098"/>
    </source>
</evidence>
<keyword evidence="17" id="KW-1208">Phospholipid metabolism</keyword>
<accession>A0A538TD15</accession>
<dbReference type="EMBL" id="VBOX01000099">
    <property type="protein sequence ID" value="TMQ61545.1"/>
    <property type="molecule type" value="Genomic_DNA"/>
</dbReference>
<evidence type="ECO:0000256" key="23">
    <source>
        <dbReference type="ARBA" id="ARBA00033406"/>
    </source>
</evidence>
<evidence type="ECO:0000256" key="5">
    <source>
        <dbReference type="ARBA" id="ARBA00010185"/>
    </source>
</evidence>
<keyword evidence="12 26" id="KW-0548">Nucleotidyltransferase</keyword>
<evidence type="ECO:0000256" key="12">
    <source>
        <dbReference type="ARBA" id="ARBA00022695"/>
    </source>
</evidence>
<feature type="transmembrane region" description="Helical" evidence="24">
    <location>
        <begin position="72"/>
        <end position="90"/>
    </location>
</feature>
<evidence type="ECO:0000256" key="1">
    <source>
        <dbReference type="ARBA" id="ARBA00001698"/>
    </source>
</evidence>
<evidence type="ECO:0000256" key="17">
    <source>
        <dbReference type="ARBA" id="ARBA00023264"/>
    </source>
</evidence>
<feature type="transmembrane region" description="Helical" evidence="24">
    <location>
        <begin position="155"/>
        <end position="173"/>
    </location>
</feature>
<dbReference type="PANTHER" id="PTHR46382">
    <property type="entry name" value="PHOSPHATIDATE CYTIDYLYLTRANSFERASE"/>
    <property type="match status" value="1"/>
</dbReference>
<evidence type="ECO:0000256" key="20">
    <source>
        <dbReference type="ARBA" id="ARBA00032253"/>
    </source>
</evidence>
<evidence type="ECO:0000256" key="19">
    <source>
        <dbReference type="ARBA" id="ARBA00031825"/>
    </source>
</evidence>
<keyword evidence="13 24" id="KW-1133">Transmembrane helix</keyword>
<dbReference type="GO" id="GO:0016024">
    <property type="term" value="P:CDP-diacylglycerol biosynthetic process"/>
    <property type="evidence" value="ECO:0007669"/>
    <property type="project" value="TreeGrafter"/>
</dbReference>
<evidence type="ECO:0000256" key="18">
    <source>
        <dbReference type="ARBA" id="ARBA00029893"/>
    </source>
</evidence>
<feature type="transmembrane region" description="Helical" evidence="24">
    <location>
        <begin position="193"/>
        <end position="213"/>
    </location>
</feature>
<dbReference type="EC" id="2.7.7.41" evidence="6"/>
<name>A0A538TD15_UNCEI</name>
<evidence type="ECO:0000256" key="21">
    <source>
        <dbReference type="ARBA" id="ARBA00032396"/>
    </source>
</evidence>
<feature type="transmembrane region" description="Helical" evidence="24">
    <location>
        <begin position="234"/>
        <end position="253"/>
    </location>
</feature>
<keyword evidence="8" id="KW-1003">Cell membrane</keyword>
<evidence type="ECO:0000256" key="15">
    <source>
        <dbReference type="ARBA" id="ARBA00023136"/>
    </source>
</evidence>
<keyword evidence="16" id="KW-0594">Phospholipid biosynthesis</keyword>
<keyword evidence="9" id="KW-0444">Lipid biosynthesis</keyword>
<evidence type="ECO:0000256" key="11">
    <source>
        <dbReference type="ARBA" id="ARBA00022692"/>
    </source>
</evidence>
<dbReference type="EMBL" id="VBOU01000018">
    <property type="protein sequence ID" value="TMQ55608.1"/>
    <property type="molecule type" value="Genomic_DNA"/>
</dbReference>
<evidence type="ECO:0000313" key="26">
    <source>
        <dbReference type="EMBL" id="TMQ61545.1"/>
    </source>
</evidence>
<evidence type="ECO:0000256" key="7">
    <source>
        <dbReference type="ARBA" id="ARBA00019373"/>
    </source>
</evidence>
<reference evidence="27 28" key="1">
    <citation type="journal article" date="2019" name="Nat. Microbiol.">
        <title>Mediterranean grassland soil C-N compound turnover is dependent on rainfall and depth, and is mediated by genomically divergent microorganisms.</title>
        <authorList>
            <person name="Diamond S."/>
            <person name="Andeer P.F."/>
            <person name="Li Z."/>
            <person name="Crits-Christoph A."/>
            <person name="Burstein D."/>
            <person name="Anantharaman K."/>
            <person name="Lane K.R."/>
            <person name="Thomas B.C."/>
            <person name="Pan C."/>
            <person name="Northen T.R."/>
            <person name="Banfield J.F."/>
        </authorList>
    </citation>
    <scope>NUCLEOTIDE SEQUENCE [LARGE SCALE GENOMIC DNA]</scope>
    <source>
        <strain evidence="25">WS_4</strain>
        <strain evidence="26">WS_7</strain>
    </source>
</reference>
<comment type="similarity">
    <text evidence="5">Belongs to the CDS family.</text>
</comment>
<evidence type="ECO:0000256" key="10">
    <source>
        <dbReference type="ARBA" id="ARBA00022679"/>
    </source>
</evidence>
<dbReference type="Proteomes" id="UP000317366">
    <property type="component" value="Unassembled WGS sequence"/>
</dbReference>
<evidence type="ECO:0000256" key="4">
    <source>
        <dbReference type="ARBA" id="ARBA00005189"/>
    </source>
</evidence>
<comment type="caution">
    <text evidence="26">The sequence shown here is derived from an EMBL/GenBank/DDBJ whole genome shotgun (WGS) entry which is preliminary data.</text>
</comment>